<dbReference type="RefSeq" id="WP_015470443.1">
    <property type="nucleotide sequence ID" value="NC_020813.1"/>
</dbReference>
<reference evidence="2 3" key="1">
    <citation type="journal article" date="2013" name="ISME J.">
        <title>By their genes ye shall know them: genomic signatures of predatory bacteria.</title>
        <authorList>
            <person name="Pasternak Z."/>
            <person name="Pietrokovski S."/>
            <person name="Rotem O."/>
            <person name="Gophna U."/>
            <person name="Lurie-Weinberger M.N."/>
            <person name="Jurkevitch E."/>
        </authorList>
    </citation>
    <scope>NUCLEOTIDE SEQUENCE [LARGE SCALE GENOMIC DNA]</scope>
    <source>
        <strain evidence="2 3">JSS</strain>
    </source>
</reference>
<organism evidence="2 3">
    <name type="scientific">Pseudobdellovibrio exovorus JSS</name>
    <dbReference type="NCBI Taxonomy" id="1184267"/>
    <lineage>
        <taxon>Bacteria</taxon>
        <taxon>Pseudomonadati</taxon>
        <taxon>Bdellovibrionota</taxon>
        <taxon>Bdellovibrionia</taxon>
        <taxon>Bdellovibrionales</taxon>
        <taxon>Pseudobdellovibrionaceae</taxon>
        <taxon>Pseudobdellovibrio</taxon>
    </lineage>
</organism>
<dbReference type="KEGG" id="bex:A11Q_1737"/>
<keyword evidence="1" id="KW-0472">Membrane</keyword>
<dbReference type="EMBL" id="CP003537">
    <property type="protein sequence ID" value="AGH95953.1"/>
    <property type="molecule type" value="Genomic_DNA"/>
</dbReference>
<name>M4V9R5_9BACT</name>
<dbReference type="AlphaFoldDB" id="M4V9R5"/>
<dbReference type="Proteomes" id="UP000012040">
    <property type="component" value="Chromosome"/>
</dbReference>
<gene>
    <name evidence="2" type="ORF">A11Q_1737</name>
</gene>
<keyword evidence="3" id="KW-1185">Reference proteome</keyword>
<sequence>MDSSLKNAAMAVIAPKVVKSFRWQWLLYGAAAYYVLKYLAGRGFFGKMPPLKQFIDVEATSVQEKIDLSDYRPSDVAQASTLH</sequence>
<evidence type="ECO:0000313" key="3">
    <source>
        <dbReference type="Proteomes" id="UP000012040"/>
    </source>
</evidence>
<feature type="transmembrane region" description="Helical" evidence="1">
    <location>
        <begin position="25"/>
        <end position="45"/>
    </location>
</feature>
<keyword evidence="1" id="KW-0812">Transmembrane</keyword>
<proteinExistence type="predicted"/>
<dbReference type="STRING" id="1184267.A11Q_1737"/>
<dbReference type="HOGENOM" id="CLU_2535808_0_0_7"/>
<evidence type="ECO:0000313" key="2">
    <source>
        <dbReference type="EMBL" id="AGH95953.1"/>
    </source>
</evidence>
<protein>
    <submittedName>
        <fullName evidence="2">Uncharacterized protein</fullName>
    </submittedName>
</protein>
<evidence type="ECO:0000256" key="1">
    <source>
        <dbReference type="SAM" id="Phobius"/>
    </source>
</evidence>
<accession>M4V9R5</accession>
<keyword evidence="1" id="KW-1133">Transmembrane helix</keyword>
<dbReference type="PATRIC" id="fig|1184267.3.peg.1758"/>